<dbReference type="GO" id="GO:0017004">
    <property type="term" value="P:cytochrome complex assembly"/>
    <property type="evidence" value="ECO:0007669"/>
    <property type="project" value="UniProtKB-KW"/>
</dbReference>
<dbReference type="NCBIfam" id="TIGR03142">
    <property type="entry name" value="cytochro_ccmI"/>
    <property type="match status" value="1"/>
</dbReference>
<dbReference type="PANTHER" id="PTHR47870:SF1">
    <property type="entry name" value="CYTOCHROME C-TYPE BIOGENESIS PROTEIN CCMH"/>
    <property type="match status" value="1"/>
</dbReference>
<dbReference type="Gene3D" id="1.25.40.10">
    <property type="entry name" value="Tetratricopeptide repeat domain"/>
    <property type="match status" value="1"/>
</dbReference>
<keyword evidence="8" id="KW-1185">Reference proteome</keyword>
<name>A0A5C8Z6J7_9GAMM</name>
<dbReference type="SUPFAM" id="SSF48452">
    <property type="entry name" value="TPR-like"/>
    <property type="match status" value="1"/>
</dbReference>
<dbReference type="GO" id="GO:0005886">
    <property type="term" value="C:plasma membrane"/>
    <property type="evidence" value="ECO:0007669"/>
    <property type="project" value="TreeGrafter"/>
</dbReference>
<feature type="domain" description="Cytochrome c-type biogenesis protein H Ig-like" evidence="6">
    <location>
        <begin position="307"/>
        <end position="404"/>
    </location>
</feature>
<dbReference type="InterPro" id="IPR019734">
    <property type="entry name" value="TPR_rpt"/>
</dbReference>
<keyword evidence="2" id="KW-0201">Cytochrome c-type biogenesis</keyword>
<feature type="repeat" description="TPR" evidence="3">
    <location>
        <begin position="203"/>
        <end position="236"/>
    </location>
</feature>
<feature type="coiled-coil region" evidence="4">
    <location>
        <begin position="31"/>
        <end position="58"/>
    </location>
</feature>
<evidence type="ECO:0000256" key="3">
    <source>
        <dbReference type="PROSITE-ProRule" id="PRU00339"/>
    </source>
</evidence>
<dbReference type="PROSITE" id="PS50005">
    <property type="entry name" value="TPR"/>
    <property type="match status" value="1"/>
</dbReference>
<dbReference type="PANTHER" id="PTHR47870">
    <property type="entry name" value="CYTOCHROME C-TYPE BIOGENESIS PROTEIN CCMH"/>
    <property type="match status" value="1"/>
</dbReference>
<evidence type="ECO:0000313" key="8">
    <source>
        <dbReference type="Proteomes" id="UP000321764"/>
    </source>
</evidence>
<dbReference type="RefSeq" id="WP_147713124.1">
    <property type="nucleotide sequence ID" value="NZ_VKAD01000001.1"/>
</dbReference>
<feature type="transmembrane region" description="Helical" evidence="5">
    <location>
        <begin position="97"/>
        <end position="115"/>
    </location>
</feature>
<reference evidence="7 8" key="1">
    <citation type="submission" date="2019-07" db="EMBL/GenBank/DDBJ databases">
        <title>Reinekea sp. strain SSH23 genome sequencing and assembly.</title>
        <authorList>
            <person name="Kim I."/>
        </authorList>
    </citation>
    <scope>NUCLEOTIDE SEQUENCE [LARGE SCALE GENOMIC DNA]</scope>
    <source>
        <strain evidence="7 8">SSH23</strain>
    </source>
</reference>
<evidence type="ECO:0000256" key="1">
    <source>
        <dbReference type="ARBA" id="ARBA00004196"/>
    </source>
</evidence>
<proteinExistence type="predicted"/>
<dbReference type="SMART" id="SM00028">
    <property type="entry name" value="TPR"/>
    <property type="match status" value="3"/>
</dbReference>
<dbReference type="OrthoDB" id="9776053at2"/>
<dbReference type="AlphaFoldDB" id="A0A5C8Z6J7"/>
<comment type="subcellular location">
    <subcellularLocation>
        <location evidence="1">Cell envelope</location>
    </subcellularLocation>
</comment>
<keyword evidence="4" id="KW-0175">Coiled coil</keyword>
<evidence type="ECO:0000256" key="4">
    <source>
        <dbReference type="SAM" id="Coils"/>
    </source>
</evidence>
<comment type="caution">
    <text evidence="7">The sequence shown here is derived from an EMBL/GenBank/DDBJ whole genome shotgun (WGS) entry which is preliminary data.</text>
</comment>
<dbReference type="InterPro" id="IPR017560">
    <property type="entry name" value="Cyt_c_biogenesis_CcmI"/>
</dbReference>
<accession>A0A5C8Z6J7</accession>
<keyword evidence="5" id="KW-0812">Transmembrane</keyword>
<evidence type="ECO:0000256" key="5">
    <source>
        <dbReference type="SAM" id="Phobius"/>
    </source>
</evidence>
<keyword evidence="5" id="KW-1133">Transmembrane helix</keyword>
<gene>
    <name evidence="7" type="primary">ccmI</name>
    <name evidence="7" type="ORF">FME95_03965</name>
</gene>
<dbReference type="InterPro" id="IPR056412">
    <property type="entry name" value="Ig_CycH"/>
</dbReference>
<keyword evidence="5" id="KW-0472">Membrane</keyword>
<organism evidence="7 8">
    <name type="scientific">Reinekea thalattae</name>
    <dbReference type="NCBI Taxonomy" id="2593301"/>
    <lineage>
        <taxon>Bacteria</taxon>
        <taxon>Pseudomonadati</taxon>
        <taxon>Pseudomonadota</taxon>
        <taxon>Gammaproteobacteria</taxon>
        <taxon>Oceanospirillales</taxon>
        <taxon>Saccharospirillaceae</taxon>
        <taxon>Reinekea</taxon>
    </lineage>
</organism>
<evidence type="ECO:0000256" key="2">
    <source>
        <dbReference type="ARBA" id="ARBA00022748"/>
    </source>
</evidence>
<protein>
    <submittedName>
        <fullName evidence="7">C-type cytochrome biogenesis protein CcmI</fullName>
    </submittedName>
</protein>
<evidence type="ECO:0000259" key="6">
    <source>
        <dbReference type="Pfam" id="PF23892"/>
    </source>
</evidence>
<evidence type="ECO:0000313" key="7">
    <source>
        <dbReference type="EMBL" id="TXR53725.1"/>
    </source>
</evidence>
<keyword evidence="3" id="KW-0802">TPR repeat</keyword>
<dbReference type="InterPro" id="IPR051263">
    <property type="entry name" value="C-type_cytochrome_biogenesis"/>
</dbReference>
<dbReference type="EMBL" id="VKAD01000001">
    <property type="protein sequence ID" value="TXR53725.1"/>
    <property type="molecule type" value="Genomic_DNA"/>
</dbReference>
<sequence>MLYLWMLLLLLPALLFLLFAVRLRKQLISAQDSTIRAIDIHREQLAQLEQQYQQGQLNEADYHALKQEQQRALLADSALSVAPQNNKAVQQSRRLGYGWWLGLSLLVCSAAFVAYQQLGSASAVKVQQQFAELANADEFDAEAVYRAISDYQALLQTQPENLEGWFQLANLQKDLQLYQPALASFQHLLNQIRRVEHNVLDEASLLSSIGEMHFFLAQRPEALAAFEQSLQLAQTNTALGLAGRVSYELGQYEQSIDYWLQLKNANPEADMSLIDGFIETSIAALAAQGIDYQLSEQTRLQLKLLLPEAWQGLTPQAALFVYARVPGERQPIAVKRLAVTAQQMSILLSDNDSMTGAQMGDFSELEVLARISLSGSASPSAGDWQAEPVLVAPQNQPAVLQLTIRQP</sequence>
<dbReference type="Proteomes" id="UP000321764">
    <property type="component" value="Unassembled WGS sequence"/>
</dbReference>
<dbReference type="Pfam" id="PF23892">
    <property type="entry name" value="Ig_CycH"/>
    <property type="match status" value="1"/>
</dbReference>
<dbReference type="InterPro" id="IPR011990">
    <property type="entry name" value="TPR-like_helical_dom_sf"/>
</dbReference>
<dbReference type="GO" id="GO:0030313">
    <property type="term" value="C:cell envelope"/>
    <property type="evidence" value="ECO:0007669"/>
    <property type="project" value="UniProtKB-SubCell"/>
</dbReference>